<dbReference type="Gene3D" id="3.40.50.2300">
    <property type="match status" value="2"/>
</dbReference>
<comment type="similarity">
    <text evidence="1">Belongs to the leucine-binding protein family.</text>
</comment>
<evidence type="ECO:0000256" key="3">
    <source>
        <dbReference type="ARBA" id="ARBA00022970"/>
    </source>
</evidence>
<dbReference type="SUPFAM" id="SSF53822">
    <property type="entry name" value="Periplasmic binding protein-like I"/>
    <property type="match status" value="1"/>
</dbReference>
<dbReference type="InterPro" id="IPR051010">
    <property type="entry name" value="BCAA_transport"/>
</dbReference>
<feature type="domain" description="Leucine-binding protein" evidence="5">
    <location>
        <begin position="54"/>
        <end position="365"/>
    </location>
</feature>
<evidence type="ECO:0000313" key="7">
    <source>
        <dbReference type="Proteomes" id="UP000681075"/>
    </source>
</evidence>
<protein>
    <submittedName>
        <fullName evidence="6">Penicillin-binding protein activator</fullName>
    </submittedName>
</protein>
<dbReference type="RefSeq" id="WP_420243822.1">
    <property type="nucleotide sequence ID" value="NZ_BOPV01000001.1"/>
</dbReference>
<dbReference type="PANTHER" id="PTHR30483:SF6">
    <property type="entry name" value="PERIPLASMIC BINDING PROTEIN OF ABC TRANSPORTER FOR NATURAL AMINO ACIDS"/>
    <property type="match status" value="1"/>
</dbReference>
<keyword evidence="3" id="KW-0813">Transport</keyword>
<gene>
    <name evidence="6" type="ORF">TMPK1_29030</name>
</gene>
<keyword evidence="7" id="KW-1185">Reference proteome</keyword>
<dbReference type="InterPro" id="IPR028082">
    <property type="entry name" value="Peripla_BP_I"/>
</dbReference>
<dbReference type="CDD" id="cd06339">
    <property type="entry name" value="PBP1_YraM_LppC_lipoprotein-like"/>
    <property type="match status" value="1"/>
</dbReference>
<dbReference type="InterPro" id="IPR028081">
    <property type="entry name" value="Leu-bd"/>
</dbReference>
<dbReference type="Proteomes" id="UP000681075">
    <property type="component" value="Unassembled WGS sequence"/>
</dbReference>
<dbReference type="PROSITE" id="PS51257">
    <property type="entry name" value="PROKAR_LIPOPROTEIN"/>
    <property type="match status" value="1"/>
</dbReference>
<comment type="caution">
    <text evidence="6">The sequence shown here is derived from an EMBL/GenBank/DDBJ whole genome shotgun (WGS) entry which is preliminary data.</text>
</comment>
<evidence type="ECO:0000313" key="6">
    <source>
        <dbReference type="EMBL" id="GIL40666.1"/>
    </source>
</evidence>
<evidence type="ECO:0000256" key="2">
    <source>
        <dbReference type="ARBA" id="ARBA00022729"/>
    </source>
</evidence>
<organism evidence="6 7">
    <name type="scientific">Roseiterribacter gracilis</name>
    <dbReference type="NCBI Taxonomy" id="2812848"/>
    <lineage>
        <taxon>Bacteria</taxon>
        <taxon>Pseudomonadati</taxon>
        <taxon>Pseudomonadota</taxon>
        <taxon>Alphaproteobacteria</taxon>
        <taxon>Rhodospirillales</taxon>
        <taxon>Roseiterribacteraceae</taxon>
        <taxon>Roseiterribacter</taxon>
    </lineage>
</organism>
<keyword evidence="2 4" id="KW-0732">Signal</keyword>
<dbReference type="Pfam" id="PF13458">
    <property type="entry name" value="Peripla_BP_6"/>
    <property type="match status" value="1"/>
</dbReference>
<evidence type="ECO:0000256" key="4">
    <source>
        <dbReference type="SAM" id="SignalP"/>
    </source>
</evidence>
<dbReference type="GO" id="GO:0006865">
    <property type="term" value="P:amino acid transport"/>
    <property type="evidence" value="ECO:0007669"/>
    <property type="project" value="UniProtKB-KW"/>
</dbReference>
<dbReference type="AlphaFoldDB" id="A0A8S8XHE6"/>
<feature type="chain" id="PRO_5035913948" evidence="4">
    <location>
        <begin position="20"/>
        <end position="384"/>
    </location>
</feature>
<evidence type="ECO:0000259" key="5">
    <source>
        <dbReference type="Pfam" id="PF13458"/>
    </source>
</evidence>
<dbReference type="PANTHER" id="PTHR30483">
    <property type="entry name" value="LEUCINE-SPECIFIC-BINDING PROTEIN"/>
    <property type="match status" value="1"/>
</dbReference>
<dbReference type="EMBL" id="BOPV01000001">
    <property type="protein sequence ID" value="GIL40666.1"/>
    <property type="molecule type" value="Genomic_DNA"/>
</dbReference>
<keyword evidence="3" id="KW-0029">Amino-acid transport</keyword>
<accession>A0A8S8XHE6</accession>
<reference evidence="6" key="1">
    <citation type="submission" date="2021-02" db="EMBL/GenBank/DDBJ databases">
        <title>Genome sequence of Rhodospirillales sp. strain TMPK1 isolated from soil.</title>
        <authorList>
            <person name="Nakai R."/>
            <person name="Kusada H."/>
            <person name="Tamaki H."/>
        </authorList>
    </citation>
    <scope>NUCLEOTIDE SEQUENCE</scope>
    <source>
        <strain evidence="6">TMPK1</strain>
    </source>
</reference>
<proteinExistence type="inferred from homology"/>
<sequence>MALRSAVACLLLPMLAACASQVKAPPPVALAPTPRAAPVAAAPTPSKTAAPRTKVALLVPMSGNDRALGAALLDAANLALFDVSDDRFEILPRDSGTSADSARAAADSAIADGAQLIIGPLFASATPSVKTSAARAGVQVISFSTDASVAGGNGFVMGQLPAQQVRRVLGYAQSRGMTRVALLLPDDAYGQAVGAAANDTAKQFGMTIASVGRLGANQPAAIAAVKNTPTDAILIGVGGQQARGLATQLVTPDKKPQLLGTGLWDDSSANDPALAGGWYAAPEPTVRGDFERRFEAAYGRKPPRLATLAYDAVAMAATLAKTVPAGVPFDRAALTQPQGFAGLDGPFRFGPDGRIERNLAVLELTGSEARVLDPAPPTFDRPAS</sequence>
<feature type="signal peptide" evidence="4">
    <location>
        <begin position="1"/>
        <end position="19"/>
    </location>
</feature>
<evidence type="ECO:0000256" key="1">
    <source>
        <dbReference type="ARBA" id="ARBA00010062"/>
    </source>
</evidence>
<name>A0A8S8XHE6_9PROT</name>